<dbReference type="Gene3D" id="3.40.920.10">
    <property type="entry name" value="Pyruvate-ferredoxin oxidoreductase, PFOR, domain III"/>
    <property type="match status" value="1"/>
</dbReference>
<accession>A0AAW7ZIU0</accession>
<evidence type="ECO:0000256" key="1">
    <source>
        <dbReference type="ARBA" id="ARBA00023002"/>
    </source>
</evidence>
<dbReference type="PANTHER" id="PTHR43854">
    <property type="entry name" value="INDOLEPYRUVATE OXIDOREDUCTASE SUBUNIT IORB"/>
    <property type="match status" value="1"/>
</dbReference>
<dbReference type="InterPro" id="IPR002869">
    <property type="entry name" value="Pyrv_flavodox_OxRed_cen"/>
</dbReference>
<dbReference type="GO" id="GO:0016903">
    <property type="term" value="F:oxidoreductase activity, acting on the aldehyde or oxo group of donors"/>
    <property type="evidence" value="ECO:0007669"/>
    <property type="project" value="InterPro"/>
</dbReference>
<comment type="caution">
    <text evidence="3">The sequence shown here is derived from an EMBL/GenBank/DDBJ whole genome shotgun (WGS) entry which is preliminary data.</text>
</comment>
<dbReference type="InterPro" id="IPR052198">
    <property type="entry name" value="IorB_Oxidoreductase"/>
</dbReference>
<dbReference type="RefSeq" id="WP_304545535.1">
    <property type="nucleotide sequence ID" value="NZ_JARPTC010000033.1"/>
</dbReference>
<reference evidence="3" key="1">
    <citation type="journal article" date="2023" name="J. Hazard. Mater.">
        <title>Anaerobic biodegradation of pyrene and benzo[a]pyrene by a new sulfate-reducing Desulforamulus aquiferis strain DSA.</title>
        <authorList>
            <person name="Zhang Z."/>
            <person name="Sun J."/>
            <person name="Gong X."/>
            <person name="Wang C."/>
            <person name="Wang H."/>
        </authorList>
    </citation>
    <scope>NUCLEOTIDE SEQUENCE</scope>
    <source>
        <strain evidence="3">DSA</strain>
    </source>
</reference>
<dbReference type="AlphaFoldDB" id="A0AAW7ZIU0"/>
<name>A0AAW7ZIU0_9FIRM</name>
<keyword evidence="4" id="KW-1185">Reference proteome</keyword>
<dbReference type="Proteomes" id="UP001172911">
    <property type="component" value="Unassembled WGS sequence"/>
</dbReference>
<dbReference type="InterPro" id="IPR019752">
    <property type="entry name" value="Pyrv/ketoisovalerate_OxRed_cat"/>
</dbReference>
<dbReference type="Pfam" id="PF01558">
    <property type="entry name" value="POR"/>
    <property type="match status" value="1"/>
</dbReference>
<proteinExistence type="predicted"/>
<evidence type="ECO:0000313" key="4">
    <source>
        <dbReference type="Proteomes" id="UP001172911"/>
    </source>
</evidence>
<protein>
    <submittedName>
        <fullName evidence="3">Indolepyruvate oxidoreductase subunit beta</fullName>
    </submittedName>
</protein>
<organism evidence="3 4">
    <name type="scientific">Desulforamulus aquiferis</name>
    <dbReference type="NCBI Taxonomy" id="1397668"/>
    <lineage>
        <taxon>Bacteria</taxon>
        <taxon>Bacillati</taxon>
        <taxon>Bacillota</taxon>
        <taxon>Clostridia</taxon>
        <taxon>Eubacteriales</taxon>
        <taxon>Peptococcaceae</taxon>
        <taxon>Desulforamulus</taxon>
    </lineage>
</organism>
<reference evidence="3" key="2">
    <citation type="submission" date="2023-03" db="EMBL/GenBank/DDBJ databases">
        <authorList>
            <person name="Zhang Z."/>
        </authorList>
    </citation>
    <scope>NUCLEOTIDE SEQUENCE</scope>
    <source>
        <strain evidence="3">DSA</strain>
    </source>
</reference>
<dbReference type="SUPFAM" id="SSF53323">
    <property type="entry name" value="Pyruvate-ferredoxin oxidoreductase, PFOR, domain III"/>
    <property type="match status" value="1"/>
</dbReference>
<gene>
    <name evidence="3" type="ORF">P6N53_17720</name>
</gene>
<dbReference type="EMBL" id="JARPTC010000033">
    <property type="protein sequence ID" value="MDO7789052.1"/>
    <property type="molecule type" value="Genomic_DNA"/>
</dbReference>
<evidence type="ECO:0000259" key="2">
    <source>
        <dbReference type="Pfam" id="PF01558"/>
    </source>
</evidence>
<dbReference type="PANTHER" id="PTHR43854:SF1">
    <property type="entry name" value="INDOLEPYRUVATE OXIDOREDUCTASE SUBUNIT IORB"/>
    <property type="match status" value="1"/>
</dbReference>
<sequence>MRLDVVITGVGGQGNVLASRIIARAAMEFGLPVKTSEAIGMAQREGVVMSQVRMGFGQYGALIPDGGGDVLLGFELAETVRGLPKVKRGGVVLANTENIFPVSVSLGLSEYNPVKLALYLKENTENLHFIDATALAVQAGTGKATNIVMLGALSSLNVLPFEDYLLKEVMLDLIPPRLHQVNLKAFELGQQAMGGA</sequence>
<evidence type="ECO:0000313" key="3">
    <source>
        <dbReference type="EMBL" id="MDO7789052.1"/>
    </source>
</evidence>
<keyword evidence="1" id="KW-0560">Oxidoreductase</keyword>
<feature type="domain" description="Pyruvate/ketoisovalerate oxidoreductase catalytic" evidence="2">
    <location>
        <begin position="11"/>
        <end position="189"/>
    </location>
</feature>